<organism evidence="4 5">
    <name type="scientific">Flavobacterium frigidarium</name>
    <dbReference type="NCBI Taxonomy" id="99286"/>
    <lineage>
        <taxon>Bacteria</taxon>
        <taxon>Pseudomonadati</taxon>
        <taxon>Bacteroidota</taxon>
        <taxon>Flavobacteriia</taxon>
        <taxon>Flavobacteriales</taxon>
        <taxon>Flavobacteriaceae</taxon>
        <taxon>Flavobacterium</taxon>
    </lineage>
</organism>
<dbReference type="RefSeq" id="WP_339657007.1">
    <property type="nucleotide sequence ID" value="NZ_CAXBLC010000014.1"/>
</dbReference>
<reference evidence="4 5" key="1">
    <citation type="submission" date="2023-05" db="EMBL/GenBank/DDBJ databases">
        <title>Adaptations of aquatic viruses from atmosphere-close ecosystems of the Central Arctic Ocean.</title>
        <authorList>
            <person name="Rahlff J."/>
            <person name="Holmfeldt K."/>
        </authorList>
    </citation>
    <scope>NUCLEOTIDE SEQUENCE [LARGE SCALE GENOMIC DNA]</scope>
    <source>
        <strain evidence="4 5">Arc14</strain>
    </source>
</reference>
<evidence type="ECO:0000256" key="1">
    <source>
        <dbReference type="SAM" id="MobiDB-lite"/>
    </source>
</evidence>
<feature type="region of interest" description="Disordered" evidence="1">
    <location>
        <begin position="183"/>
        <end position="205"/>
    </location>
</feature>
<dbReference type="Pfam" id="PF03793">
    <property type="entry name" value="PASTA"/>
    <property type="match status" value="1"/>
</dbReference>
<dbReference type="EMBL" id="JASMRN010000009">
    <property type="protein sequence ID" value="MEZ7515968.1"/>
    <property type="molecule type" value="Genomic_DNA"/>
</dbReference>
<sequence>MSLRNYLISRVFLLQVFLAAAIIAVLGYLFMHWLTFTTNHGNEIVVPNLSKLTEEQVEEKLDGVDLSYILLDSLDYRSDYPKYSVIQQDPLPGAKVKEGRKVYIKINSSGFSSVKIPDLIEKTYREAVPTLKALGLEEGTITYIPNLGRDMVLDMRYKGRSIRPGDRVLKSSKIDLVLGDGKASYEEDVRTDSVPESIDEMPDEQ</sequence>
<evidence type="ECO:0000313" key="4">
    <source>
        <dbReference type="EMBL" id="MEZ7515968.1"/>
    </source>
</evidence>
<evidence type="ECO:0000256" key="2">
    <source>
        <dbReference type="SAM" id="Phobius"/>
    </source>
</evidence>
<gene>
    <name evidence="4" type="ORF">QO192_11830</name>
</gene>
<keyword evidence="2" id="KW-1133">Transmembrane helix</keyword>
<evidence type="ECO:0000259" key="3">
    <source>
        <dbReference type="PROSITE" id="PS51178"/>
    </source>
</evidence>
<name>A0ABV4KE68_9FLAO</name>
<dbReference type="Proteomes" id="UP001568894">
    <property type="component" value="Unassembled WGS sequence"/>
</dbReference>
<dbReference type="PROSITE" id="PS51178">
    <property type="entry name" value="PASTA"/>
    <property type="match status" value="2"/>
</dbReference>
<feature type="domain" description="PASTA" evidence="3">
    <location>
        <begin position="41"/>
        <end position="108"/>
    </location>
</feature>
<dbReference type="CDD" id="cd06577">
    <property type="entry name" value="PASTA_pknB"/>
    <property type="match status" value="2"/>
</dbReference>
<feature type="transmembrane region" description="Helical" evidence="2">
    <location>
        <begin position="12"/>
        <end position="34"/>
    </location>
</feature>
<keyword evidence="2" id="KW-0812">Transmembrane</keyword>
<dbReference type="SMART" id="SM00740">
    <property type="entry name" value="PASTA"/>
    <property type="match status" value="2"/>
</dbReference>
<dbReference type="InterPro" id="IPR005543">
    <property type="entry name" value="PASTA_dom"/>
</dbReference>
<dbReference type="Gene3D" id="3.30.10.20">
    <property type="match status" value="2"/>
</dbReference>
<accession>A0ABV4KE68</accession>
<proteinExistence type="predicted"/>
<feature type="domain" description="PASTA" evidence="3">
    <location>
        <begin position="110"/>
        <end position="180"/>
    </location>
</feature>
<keyword evidence="2" id="KW-0472">Membrane</keyword>
<evidence type="ECO:0000313" key="5">
    <source>
        <dbReference type="Proteomes" id="UP001568894"/>
    </source>
</evidence>
<comment type="caution">
    <text evidence="4">The sequence shown here is derived from an EMBL/GenBank/DDBJ whole genome shotgun (WGS) entry which is preliminary data.</text>
</comment>
<feature type="compositionally biased region" description="Basic and acidic residues" evidence="1">
    <location>
        <begin position="183"/>
        <end position="193"/>
    </location>
</feature>
<protein>
    <submittedName>
        <fullName evidence="4">PASTA domain-containing protein</fullName>
    </submittedName>
</protein>
<keyword evidence="5" id="KW-1185">Reference proteome</keyword>